<evidence type="ECO:0000259" key="6">
    <source>
        <dbReference type="PROSITE" id="PS51554"/>
    </source>
</evidence>
<dbReference type="CDD" id="cd01677">
    <property type="entry name" value="PFL2_DhaB_BssA"/>
    <property type="match status" value="1"/>
</dbReference>
<dbReference type="InterPro" id="IPR004184">
    <property type="entry name" value="PFL_dom"/>
</dbReference>
<name>A0A0A6PW80_CLOBU</name>
<evidence type="ECO:0000256" key="2">
    <source>
        <dbReference type="ARBA" id="ARBA00023239"/>
    </source>
</evidence>
<dbReference type="EMBL" id="LRDH01000067">
    <property type="protein sequence ID" value="PPV16721.1"/>
    <property type="molecule type" value="Genomic_DNA"/>
</dbReference>
<protein>
    <submittedName>
        <fullName evidence="7">Glycyl radical enzyme</fullName>
    </submittedName>
</protein>
<dbReference type="Pfam" id="PF02901">
    <property type="entry name" value="PFL-like"/>
    <property type="match status" value="1"/>
</dbReference>
<accession>A0A0A6PW80</accession>
<reference evidence="7 8" key="1">
    <citation type="submission" date="2016-01" db="EMBL/GenBank/DDBJ databases">
        <title>Characterization of the Clostridium difficile lineages that are prevalent in Hong Kong and China.</title>
        <authorList>
            <person name="Kwok J.S.-L."/>
            <person name="Lam W.-Y."/>
            <person name="Ip M."/>
            <person name="Chan T.-F."/>
            <person name="Hawkey P.M."/>
            <person name="Tsui S.K.-W."/>
        </authorList>
    </citation>
    <scope>NUCLEOTIDE SEQUENCE [LARGE SCALE GENOMIC DNA]</scope>
    <source>
        <strain evidence="7 8">300064</strain>
    </source>
</reference>
<dbReference type="FunFam" id="3.20.70.20:FF:000008">
    <property type="entry name" value="Hypothetical formate acetyltransferase 3"/>
    <property type="match status" value="1"/>
</dbReference>
<dbReference type="InterPro" id="IPR001150">
    <property type="entry name" value="Gly_radical"/>
</dbReference>
<organism evidence="7 8">
    <name type="scientific">Clostridium butyricum</name>
    <dbReference type="NCBI Taxonomy" id="1492"/>
    <lineage>
        <taxon>Bacteria</taxon>
        <taxon>Bacillati</taxon>
        <taxon>Bacillota</taxon>
        <taxon>Clostridia</taxon>
        <taxon>Eubacteriales</taxon>
        <taxon>Clostridiaceae</taxon>
        <taxon>Clostridium</taxon>
    </lineage>
</organism>
<dbReference type="InterPro" id="IPR010098">
    <property type="entry name" value="PFL2/GDeHydtase_fam"/>
</dbReference>
<dbReference type="PROSITE" id="PS00850">
    <property type="entry name" value="GLY_RADICAL_1"/>
    <property type="match status" value="1"/>
</dbReference>
<dbReference type="AlphaFoldDB" id="A0A0A6PW80"/>
<dbReference type="PROSITE" id="PS51554">
    <property type="entry name" value="PFL"/>
    <property type="match status" value="1"/>
</dbReference>
<keyword evidence="1 3" id="KW-0556">Organic radical</keyword>
<dbReference type="PANTHER" id="PTHR43641:SF2">
    <property type="entry name" value="DEHYDRATASE YBIW-RELATED"/>
    <property type="match status" value="1"/>
</dbReference>
<dbReference type="Pfam" id="PF01228">
    <property type="entry name" value="Gly_radical"/>
    <property type="match status" value="1"/>
</dbReference>
<feature type="domain" description="PFL" evidence="6">
    <location>
        <begin position="12"/>
        <end position="675"/>
    </location>
</feature>
<dbReference type="PROSITE" id="PS51149">
    <property type="entry name" value="GLY_RADICAL_2"/>
    <property type="match status" value="1"/>
</dbReference>
<evidence type="ECO:0000313" key="7">
    <source>
        <dbReference type="EMBL" id="PPV16721.1"/>
    </source>
</evidence>
<dbReference type="InterPro" id="IPR019777">
    <property type="entry name" value="Form_AcTrfase_GR_CS"/>
</dbReference>
<feature type="domain" description="Glycine radical" evidence="5">
    <location>
        <begin position="682"/>
        <end position="803"/>
    </location>
</feature>
<dbReference type="SUPFAM" id="SSF51998">
    <property type="entry name" value="PFL-like glycyl radical enzymes"/>
    <property type="match status" value="1"/>
</dbReference>
<keyword evidence="2" id="KW-0456">Lyase</keyword>
<gene>
    <name evidence="7" type="ORF">AWN73_09390</name>
</gene>
<dbReference type="Proteomes" id="UP000238081">
    <property type="component" value="Unassembled WGS sequence"/>
</dbReference>
<evidence type="ECO:0000313" key="8">
    <source>
        <dbReference type="Proteomes" id="UP000238081"/>
    </source>
</evidence>
<sequence length="803" mass="91121">MKNVERFGSLTLRMNNFREQVLEEKPYIDAQRALLATESYKENKNQPAVIKRALMLKNILEKMSIYIEDETLIVGNQASSNKDAPIFPEYTMEFVMNELDLFEKRDGDVFYITEKTKEDLRSIAPFWENNNLRAKGGALLPEEVSVFMETGFFGMEGKLNSGDAHLAADYETLLKTGLKGYEERTRKLKGQLDLCVPENIDKYQFYKSVLIVIDAVKTFAKRFSDLAKEKAKNAEGKRKEELLEISRICLKVPYEPAETFKEALQSTWFIQLILQIESNGHSLSYGRFDQYMYPYYKHDIDNKLITEDEALELLTNLWIKTLTINKVRSQSHTFSSAGSPMYQNVTIGGQTTDKKDAVNELSYLILKSVAQTRLPQPNLTVRYHKNLDKKFMDECIEVMKLGIGMPAFNNDEVIIPSFIEKGVKEEDAYNYSAIGCVETAVPGKWGYRCTGMSYMNFPRILLIAMNNGIDLTSGKRFVEECGYFKDMTSFEQLKDAWDKVVRKLTRMSVIVENSIDLALERDVPDVLCSALTEDCIGRGKTIKEGGAVYDFISGLQVGIANMADSLAAIKKLVFEEKKITPEQLWNAIIDDFTSEESQKIQQMLINESPKYGNDDDYVDNLVVEAYDSYIDEMKKYPNTRYGRGPIGGIRYAGTSSISANVGQGYGTMATPDGRKARTPLAEGCSPAHSMDKNGPTAVFKTVSKLPTHEITGGVLLNQKVTPQMLSTEENKMKLEMMIRTFFNRLEGYHVQYNVVSRDTLIDAQLHPEKHRDLIVRVAGYSAFFNVLSKATQDDIIERTEQTL</sequence>
<comment type="caution">
    <text evidence="7">The sequence shown here is derived from an EMBL/GenBank/DDBJ whole genome shotgun (WGS) entry which is preliminary data.</text>
</comment>
<feature type="modified residue" description="Glycine radical" evidence="3 4">
    <location>
        <position position="779"/>
    </location>
</feature>
<evidence type="ECO:0000256" key="4">
    <source>
        <dbReference type="PROSITE-ProRule" id="PRU00493"/>
    </source>
</evidence>
<dbReference type="InterPro" id="IPR051215">
    <property type="entry name" value="GRE"/>
</dbReference>
<dbReference type="Gene3D" id="3.20.70.20">
    <property type="match status" value="1"/>
</dbReference>
<proteinExistence type="predicted"/>
<evidence type="ECO:0000256" key="3">
    <source>
        <dbReference type="PIRSR" id="PIRSR000379-2"/>
    </source>
</evidence>
<evidence type="ECO:0000256" key="1">
    <source>
        <dbReference type="ARBA" id="ARBA00022818"/>
    </source>
</evidence>
<dbReference type="NCBIfam" id="TIGR01774">
    <property type="entry name" value="PFL2-3"/>
    <property type="match status" value="1"/>
</dbReference>
<dbReference type="GO" id="GO:0016829">
    <property type="term" value="F:lyase activity"/>
    <property type="evidence" value="ECO:0007669"/>
    <property type="project" value="UniProtKB-KW"/>
</dbReference>
<evidence type="ECO:0000259" key="5">
    <source>
        <dbReference type="PROSITE" id="PS51149"/>
    </source>
</evidence>
<dbReference type="RefSeq" id="WP_043665133.1">
    <property type="nucleotide sequence ID" value="NZ_JSEG01000015.1"/>
</dbReference>
<dbReference type="PANTHER" id="PTHR43641">
    <property type="entry name" value="FORMATE ACETYLTRANSFERASE 3-RELATED"/>
    <property type="match status" value="1"/>
</dbReference>
<dbReference type="GO" id="GO:0005829">
    <property type="term" value="C:cytosol"/>
    <property type="evidence" value="ECO:0007669"/>
    <property type="project" value="TreeGrafter"/>
</dbReference>